<feature type="compositionally biased region" description="Basic residues" evidence="4">
    <location>
        <begin position="193"/>
        <end position="205"/>
    </location>
</feature>
<evidence type="ECO:0000313" key="6">
    <source>
        <dbReference type="EMBL" id="GMR32477.1"/>
    </source>
</evidence>
<feature type="region of interest" description="Disordered" evidence="4">
    <location>
        <begin position="393"/>
        <end position="464"/>
    </location>
</feature>
<feature type="compositionally biased region" description="Low complexity" evidence="4">
    <location>
        <begin position="399"/>
        <end position="416"/>
    </location>
</feature>
<dbReference type="Pfam" id="PF04500">
    <property type="entry name" value="FLYWCH"/>
    <property type="match status" value="1"/>
</dbReference>
<protein>
    <recommendedName>
        <fullName evidence="5">FLYWCH-type domain-containing protein</fullName>
    </recommendedName>
</protein>
<dbReference type="GO" id="GO:0008270">
    <property type="term" value="F:zinc ion binding"/>
    <property type="evidence" value="ECO:0007669"/>
    <property type="project" value="UniProtKB-KW"/>
</dbReference>
<evidence type="ECO:0000256" key="1">
    <source>
        <dbReference type="ARBA" id="ARBA00022723"/>
    </source>
</evidence>
<organism evidence="6 7">
    <name type="scientific">Pristionchus mayeri</name>
    <dbReference type="NCBI Taxonomy" id="1317129"/>
    <lineage>
        <taxon>Eukaryota</taxon>
        <taxon>Metazoa</taxon>
        <taxon>Ecdysozoa</taxon>
        <taxon>Nematoda</taxon>
        <taxon>Chromadorea</taxon>
        <taxon>Rhabditida</taxon>
        <taxon>Rhabditina</taxon>
        <taxon>Diplogasteromorpha</taxon>
        <taxon>Diplogasteroidea</taxon>
        <taxon>Neodiplogasteridae</taxon>
        <taxon>Pristionchus</taxon>
    </lineage>
</organism>
<evidence type="ECO:0000313" key="7">
    <source>
        <dbReference type="Proteomes" id="UP001328107"/>
    </source>
</evidence>
<dbReference type="Proteomes" id="UP001328107">
    <property type="component" value="Unassembled WGS sequence"/>
</dbReference>
<feature type="compositionally biased region" description="Low complexity" evidence="4">
    <location>
        <begin position="422"/>
        <end position="447"/>
    </location>
</feature>
<comment type="caution">
    <text evidence="6">The sequence shown here is derived from an EMBL/GenBank/DDBJ whole genome shotgun (WGS) entry which is preliminary data.</text>
</comment>
<evidence type="ECO:0000259" key="5">
    <source>
        <dbReference type="Pfam" id="PF04500"/>
    </source>
</evidence>
<accession>A0AAN5C750</accession>
<reference evidence="7" key="1">
    <citation type="submission" date="2022-10" db="EMBL/GenBank/DDBJ databases">
        <title>Genome assembly of Pristionchus species.</title>
        <authorList>
            <person name="Yoshida K."/>
            <person name="Sommer R.J."/>
        </authorList>
    </citation>
    <scope>NUCLEOTIDE SEQUENCE [LARGE SCALE GENOMIC DNA]</scope>
    <source>
        <strain evidence="7">RS5460</strain>
    </source>
</reference>
<keyword evidence="7" id="KW-1185">Reference proteome</keyword>
<gene>
    <name evidence="6" type="ORF">PMAYCL1PPCAC_02672</name>
</gene>
<dbReference type="Gene3D" id="2.20.25.240">
    <property type="match status" value="1"/>
</dbReference>
<evidence type="ECO:0000256" key="3">
    <source>
        <dbReference type="ARBA" id="ARBA00022833"/>
    </source>
</evidence>
<sequence length="503" mass="54286">MFQLSSLPMSLPPSLPEGLIRPIPTKVLPKMACLSSLTPSSSPLSLSTSSSSSKLIPFTRYNPNVPQIVTSFKGYQKLMYQGYRYNIYQVLPERNFKSWRCVCAKKMSDSGAWCKCRAETNMADQCAVTKGEHNHPPKHLVAELEFIKSQLYMAAFQHPEMDVGDLVNQAAAHLSEGVDFENRESLKKSLHLARSRVGKPRKPRTKPAGGGGVQTLKRPANTPIFPPFDISQFYGKTDEFSSDANDNVIASILSMSKMPRMEDVHSPLPAPPAVDRPIKIEPPSTNNLFGLFDNSSLSSLSVDAALKAAQQLAKPVPINNNNNNNNNNNFSLPLSDPMKEMSPLLSNGVASSLLNMDADNLLLWMRLLNPSSLSSSMDLLSAFPSLNTSLPTNHSNVQTSSSITSSPSTPSTSSPHHPGPSSPSHGATTASASVSSASPSPSSPASSTHKETREMACQTSDDDSHSLTTASSLCLNTGPQPGCRLVRFCCCGNHNMSVKEEVV</sequence>
<proteinExistence type="predicted"/>
<dbReference type="AlphaFoldDB" id="A0AAN5C750"/>
<dbReference type="InterPro" id="IPR007588">
    <property type="entry name" value="Znf_FLYWCH"/>
</dbReference>
<evidence type="ECO:0000256" key="4">
    <source>
        <dbReference type="SAM" id="MobiDB-lite"/>
    </source>
</evidence>
<keyword evidence="3" id="KW-0862">Zinc</keyword>
<keyword evidence="1" id="KW-0479">Metal-binding</keyword>
<feature type="region of interest" description="Disordered" evidence="4">
    <location>
        <begin position="193"/>
        <end position="221"/>
    </location>
</feature>
<evidence type="ECO:0000256" key="2">
    <source>
        <dbReference type="ARBA" id="ARBA00022771"/>
    </source>
</evidence>
<keyword evidence="2" id="KW-0863">Zinc-finger</keyword>
<feature type="domain" description="FLYWCH-type" evidence="5">
    <location>
        <begin position="69"/>
        <end position="135"/>
    </location>
</feature>
<dbReference type="EMBL" id="BTRK01000001">
    <property type="protein sequence ID" value="GMR32477.1"/>
    <property type="molecule type" value="Genomic_DNA"/>
</dbReference>
<name>A0AAN5C750_9BILA</name>